<gene>
    <name evidence="1" type="ORF">WALSEDRAFT_49590</name>
</gene>
<reference evidence="1 2" key="1">
    <citation type="journal article" date="2012" name="Fungal Genet. Biol.">
        <title>The genome of the xerotolerant mold Wallemia sebi reveals adaptations to osmotic stress and suggests cryptic sexual reproduction.</title>
        <authorList>
            <person name="Padamsee M."/>
            <person name="Kumar T.K.A."/>
            <person name="Riley R."/>
            <person name="Binder M."/>
            <person name="Boyd A."/>
            <person name="Calvo A.M."/>
            <person name="Furukawa K."/>
            <person name="Hesse C."/>
            <person name="Hohmann S."/>
            <person name="James T.Y."/>
            <person name="LaButti K."/>
            <person name="Lapidus A."/>
            <person name="Lindquist E."/>
            <person name="Lucas S."/>
            <person name="Miller K."/>
            <person name="Shantappa S."/>
            <person name="Grigoriev I.V."/>
            <person name="Hibbett D.S."/>
            <person name="McLaughlin D.J."/>
            <person name="Spatafora J.W."/>
            <person name="Aime M.C."/>
        </authorList>
    </citation>
    <scope>NUCLEOTIDE SEQUENCE [LARGE SCALE GENOMIC DNA]</scope>
    <source>
        <strain evidence="2">ATCC MYA-4683 / CBS 633.66</strain>
    </source>
</reference>
<dbReference type="OrthoDB" id="3362758at2759"/>
<accession>I4Y516</accession>
<evidence type="ECO:0000313" key="1">
    <source>
        <dbReference type="EMBL" id="EIM19058.1"/>
    </source>
</evidence>
<dbReference type="GeneID" id="18472502"/>
<dbReference type="HOGENOM" id="CLU_2948411_0_0_1"/>
<proteinExistence type="predicted"/>
<feature type="non-terminal residue" evidence="1">
    <location>
        <position position="1"/>
    </location>
</feature>
<name>I4Y516_WALMC</name>
<evidence type="ECO:0000313" key="2">
    <source>
        <dbReference type="Proteomes" id="UP000005242"/>
    </source>
</evidence>
<dbReference type="EMBL" id="JH668264">
    <property type="protein sequence ID" value="EIM19058.1"/>
    <property type="molecule type" value="Genomic_DNA"/>
</dbReference>
<dbReference type="AlphaFoldDB" id="I4Y516"/>
<dbReference type="InParanoid" id="I4Y516"/>
<sequence>QIDRTKAEPQQIVATRLLYCLQYPVPIQVVCKRFTPAIHHLSFVVNTFNSFQSNAQNYLI</sequence>
<organism evidence="1 2">
    <name type="scientific">Wallemia mellicola (strain ATCC MYA-4683 / CBS 633.66)</name>
    <name type="common">Wallemia sebi (CBS 633.66)</name>
    <dbReference type="NCBI Taxonomy" id="671144"/>
    <lineage>
        <taxon>Eukaryota</taxon>
        <taxon>Fungi</taxon>
        <taxon>Dikarya</taxon>
        <taxon>Basidiomycota</taxon>
        <taxon>Wallemiomycotina</taxon>
        <taxon>Wallemiomycetes</taxon>
        <taxon>Wallemiales</taxon>
        <taxon>Wallemiaceae</taxon>
        <taxon>Wallemia</taxon>
    </lineage>
</organism>
<protein>
    <submittedName>
        <fullName evidence="1">Uncharacterized protein</fullName>
    </submittedName>
</protein>
<dbReference type="Proteomes" id="UP000005242">
    <property type="component" value="Unassembled WGS sequence"/>
</dbReference>
<dbReference type="RefSeq" id="XP_006960891.1">
    <property type="nucleotide sequence ID" value="XM_006960829.1"/>
</dbReference>
<keyword evidence="2" id="KW-1185">Reference proteome</keyword>
<dbReference type="KEGG" id="wse:WALSEDRAFT_49590"/>